<accession>A0A8J8FHK4</accession>
<dbReference type="Proteomes" id="UP000598971">
    <property type="component" value="Unassembled WGS sequence"/>
</dbReference>
<dbReference type="InterPro" id="IPR027405">
    <property type="entry name" value="YidB-like"/>
</dbReference>
<evidence type="ECO:0008006" key="3">
    <source>
        <dbReference type="Google" id="ProtNLM"/>
    </source>
</evidence>
<sequence>MFENLLSLIQQNAGDAIVNNPAIPNEHNNTAISMASGSIIDGLKGVISNGNVSDIMQLFSQGSNAGNSAITQNIQSGFIENLVGNLGIDKSQAGNIAASLIPTVINQFVHKTNDPNDSSFNLQDILGNLTKGAGNLDVSNLLNQFSGNSNSTQTGGLMDNIKGLFN</sequence>
<name>A0A8J8FHK4_9BACT</name>
<organism evidence="1 2">
    <name type="scientific">Limnovirga soli</name>
    <dbReference type="NCBI Taxonomy" id="2656915"/>
    <lineage>
        <taxon>Bacteria</taxon>
        <taxon>Pseudomonadati</taxon>
        <taxon>Bacteroidota</taxon>
        <taxon>Chitinophagia</taxon>
        <taxon>Chitinophagales</taxon>
        <taxon>Chitinophagaceae</taxon>
        <taxon>Limnovirga</taxon>
    </lineage>
</organism>
<evidence type="ECO:0000313" key="1">
    <source>
        <dbReference type="EMBL" id="NNV56737.1"/>
    </source>
</evidence>
<evidence type="ECO:0000313" key="2">
    <source>
        <dbReference type="Proteomes" id="UP000598971"/>
    </source>
</evidence>
<reference evidence="1" key="1">
    <citation type="submission" date="2019-10" db="EMBL/GenBank/DDBJ databases">
        <title>Draft genome sequence of Panacibacter sp. KCS-6.</title>
        <authorList>
            <person name="Yim K.J."/>
        </authorList>
    </citation>
    <scope>NUCLEOTIDE SEQUENCE</scope>
    <source>
        <strain evidence="1">KCS-6</strain>
    </source>
</reference>
<dbReference type="SUPFAM" id="SSF140804">
    <property type="entry name" value="YidB-like"/>
    <property type="match status" value="1"/>
</dbReference>
<dbReference type="RefSeq" id="WP_171608677.1">
    <property type="nucleotide sequence ID" value="NZ_WHPF01000010.1"/>
</dbReference>
<protein>
    <recommendedName>
        <fullName evidence="3">DUF937 domain-containing protein</fullName>
    </recommendedName>
</protein>
<keyword evidence="2" id="KW-1185">Reference proteome</keyword>
<comment type="caution">
    <text evidence="1">The sequence shown here is derived from an EMBL/GenBank/DDBJ whole genome shotgun (WGS) entry which is preliminary data.</text>
</comment>
<dbReference type="AlphaFoldDB" id="A0A8J8FHK4"/>
<gene>
    <name evidence="1" type="ORF">GD597_14795</name>
</gene>
<proteinExistence type="predicted"/>
<dbReference type="EMBL" id="WHPF01000010">
    <property type="protein sequence ID" value="NNV56737.1"/>
    <property type="molecule type" value="Genomic_DNA"/>
</dbReference>